<evidence type="ECO:0000313" key="2">
    <source>
        <dbReference type="EMBL" id="TGO41855.1"/>
    </source>
</evidence>
<protein>
    <submittedName>
        <fullName evidence="2">Uncharacterized protein</fullName>
    </submittedName>
</protein>
<name>A0A4Z1GZ79_9HELO</name>
<feature type="compositionally biased region" description="Basic and acidic residues" evidence="1">
    <location>
        <begin position="1"/>
        <end position="19"/>
    </location>
</feature>
<organism evidence="2 3">
    <name type="scientific">Botrytis hyacinthi</name>
    <dbReference type="NCBI Taxonomy" id="278943"/>
    <lineage>
        <taxon>Eukaryota</taxon>
        <taxon>Fungi</taxon>
        <taxon>Dikarya</taxon>
        <taxon>Ascomycota</taxon>
        <taxon>Pezizomycotina</taxon>
        <taxon>Leotiomycetes</taxon>
        <taxon>Helotiales</taxon>
        <taxon>Sclerotiniaceae</taxon>
        <taxon>Botrytis</taxon>
    </lineage>
</organism>
<sequence length="214" mass="24790">MNSLKKEDERSEVIERSSESKVLPSIPSIYSAPYPPYLSAFYSRFYTPPPPLPFFPPHFPFSPTSYYSSSPKISNTWKIIRICGVEDIKSKEWTHEIETEKLDDNNAIEHPEDVWSERRQNFATREGEWIPMAWIPKPVRNVDVSAIPDTGPQGTAGEDSNGYGYRGRILGQSRLPGMMSELDAYLQNERAENGNWESRTDMRERIRERGLRWE</sequence>
<proteinExistence type="predicted"/>
<gene>
    <name evidence="2" type="ORF">BHYA_0015g00180</name>
</gene>
<evidence type="ECO:0000256" key="1">
    <source>
        <dbReference type="SAM" id="MobiDB-lite"/>
    </source>
</evidence>
<feature type="region of interest" description="Disordered" evidence="1">
    <location>
        <begin position="1"/>
        <end position="23"/>
    </location>
</feature>
<reference evidence="2 3" key="1">
    <citation type="submission" date="2017-12" db="EMBL/GenBank/DDBJ databases">
        <title>Comparative genomics of Botrytis spp.</title>
        <authorList>
            <person name="Valero-Jimenez C.A."/>
            <person name="Tapia P."/>
            <person name="Veloso J."/>
            <person name="Silva-Moreno E."/>
            <person name="Staats M."/>
            <person name="Valdes J.H."/>
            <person name="Van Kan J.A.L."/>
        </authorList>
    </citation>
    <scope>NUCLEOTIDE SEQUENCE [LARGE SCALE GENOMIC DNA]</scope>
    <source>
        <strain evidence="2 3">Bh0001</strain>
    </source>
</reference>
<evidence type="ECO:0000313" key="3">
    <source>
        <dbReference type="Proteomes" id="UP000297814"/>
    </source>
</evidence>
<comment type="caution">
    <text evidence="2">The sequence shown here is derived from an EMBL/GenBank/DDBJ whole genome shotgun (WGS) entry which is preliminary data.</text>
</comment>
<keyword evidence="3" id="KW-1185">Reference proteome</keyword>
<dbReference type="EMBL" id="PQXK01000015">
    <property type="protein sequence ID" value="TGO41855.1"/>
    <property type="molecule type" value="Genomic_DNA"/>
</dbReference>
<accession>A0A4Z1GZ79</accession>
<dbReference type="Proteomes" id="UP000297814">
    <property type="component" value="Unassembled WGS sequence"/>
</dbReference>
<dbReference type="AlphaFoldDB" id="A0A4Z1GZ79"/>